<sequence>MRKNRPTRRSGSNAFSRLFASRSSAVRKAPRRRDLERLEGREMMTATPGTNEYFANQWYLFANGQLTEFDPTSPTFQQTVAVAGEDINVLKAWAQGVTGAGVQIAVIDGGFDLSHEDLAAAYVLSGLTTNLDLLDGDGSPAFNDISDFLGTALAGIIAAQDNETGIVGIAHGADLFPIRLVAGLGAEDQATIDAINAAFRFQSGFIQDGNGDGIPDSLLGGALVGVDLNGDGNIDGFTQDPSLVTDVFLHTGRWNINPNSPRVALDLPTELSELTGTEISILEAIIDTARNGRATWIDTNGDGQMTPDEIQALGSIHVVPAGNDGGRINATPPFEVQGDVASSQYDRLANSIYTIAVGAVDYNGQYENPQTGVISWYSEGGSNVLLVAPSGNFRQDISTNPNLNSGIVTTDITGEGGANVGPLFNFEYDGDYFSNTNYTSGASGTEAAAAQVAAVVGLMLEANPNLSYRDVQQILMMSARQNDQFNESWIVNQMQGFLGDFEVELPQYAQYALDTDGDGEEDIEAAILPNSEYNPLTQDYVLERGFFLPGNENASIDLGVPFVYAPLPAIDEITGEPAVFFGPNGEPLLDEFGYTIPRFADNDGDLLGLAIVNPTTGEAYEVVLNVDPADPEGPTSNLYPVDENGDPIDITDPQQLLGLRVLVPIEPDGSAEGVTEQTFVELNAFEAIPGDPDNVRFAIRIDPATGLPTDAPPTEPPDTRPILALEDVAVRPIVIKTERFVLPPEPPEPEEGEEEDPQLPAYEQVVIGLLYDPNGNLFRPQAQALDDENRLAVDEEFGFRILQFAPAFNPLNGLNLAPSEVQIVGSNTQAPNPIVLFQPGLIGDGARAGLGGLVNPIVSPGLITQLQFENGAGYTVSQGYGYNLEDLSYGHGVLDAGLAVEMAKAWDTYDLYADESVTITTGILRGTGTLRVQPAVNITLPNGAVIQTVTGGIAPTANINAGYYQEFFRTIGTEEITDADDNVVGEVITEAPFFNLDDPINSNRGVTEIPFNFDPSLFEDYVSVEWLELTTNIAVGDVDHLRMALRAPDGTVTELNAFRPPAGPALAPQDPQGQQGRFTPAEEALKGFEGGTDLNAAGDFINDSVPNQIAGVDSPDAIGNGVGWTWTTNRHWGELFSSQAQSIEAPPNGGVSPTDGWTLILENHGFGEVTLGGNLEIVVHGTKATGNRIQGKVGVDDNKQGIQGTNNDENFNFNRYIEFGVFEVEYIDGAGNLQTRTQTFILDDPNDSVTYTNPNAPEDGRFSLDGIYKTVAPDTGEELYYPVINKNTYLGSRTTDDTVLNELFEPLQNFFRLTEGDPDLFVLGAINESSVDYFTGDSAAIRNATALGFYGEVPNTDLANPLVYRNFDYGQENFAAGVLVQATQYVTTFDLDGNVVSSREATGEVQNFYTGADGNYYFDVDATPAPPVKPLEADFDTPEEFQFALNVWQAVYDTWFVTYGGITYDYDISIGGEDTERIITNGGEGYFNTPDASSHGSTVAFGSSNTYTVQMFSSENRNFGETSKVTNVNFLLEIDPALTNVPVSGTVFRDRNGDGTQQPGIDESAAGVTVFYDANENGTFDPEELSAVTDATGNYSFVISGLLSPESVSIGIVDSTIPAGLVAQDPVSGFQSLNVAPGQAVDVDFTLRLGIGEPAIAVGSVFEDANQNGVRDAGEGAFTDSVQVDGQDVFISAYVDLNGNGAYDPSEPSATVRPDGTFLIETSATGDYMIRLALPSSQLIQTAPASGAGIAVTLVAGQQSTLSSQFGVYDGRIFDFGDLYVDGNSNYPTLLSDNGARHVVIPGVRLGMANDVDSDGFQSAVRNPAIDGLGDDFNGVDDEDGVRLVTATVLPNSTIQFDIMAFGAGGVLNAWFDFNNDGDWDDAGEKIFNNVEDMQVLDPLNPQFRRFTVQTPADVDTSATFYAARFRWGSAGLGYSGVANSGEVEDYLFAATAPIVISGAVRNDLDGDGVFESSDAAVPGVRVFFDRDLDGVLDADEPRAITNASGGYRLEINSTSSVNVTLRLDTSTVPTGLGPLVPIGGIFNQTIAPSTPVTSNFLVGAPQGLSGMVFDDLDNDGVRDGNEGGLANVVVEVLRDADNNGSFETIVQTTTTDAQGAYTVPLTSVGQYQVRINLGSQQFVSQTSPAGGVGRNVTVISGEFATVGNFGVHDAVPTFTFDYGDLIVEGELNYPTRLSDNGARHTIVAGSRLGAIGPDADPGSLESFNAQADDTLFSPDDEDGVVMASDIVAGSDVLIDVTATGSANDRLHAWIDFNNDGDWDDIGERITPVLGQALTSGSTTRLVVSTTMVDGVPTEIEIDPTATSYAARFRWGQGITGYTGLASTGEVEDYRLSRVLGDTIGFQDGDYNGDGVVSLADRDTWRSTYGSTSNLGADGNGDGVVNAADYSVWRDAFDGVGQASPALIVAPPADPDEYVYLGNSQSGAPALVTMPIVEDVLAPAMFDADAFAPMFLASPQVTSILDESLAVEEEAADDGDAIDAALLQWALGSAADDEATPTEYSFEEAEQEEAEEFEEAFATAFAF</sequence>
<dbReference type="GO" id="GO:0016020">
    <property type="term" value="C:membrane"/>
    <property type="evidence" value="ECO:0007669"/>
    <property type="project" value="TreeGrafter"/>
</dbReference>
<dbReference type="GO" id="GO:0004252">
    <property type="term" value="F:serine-type endopeptidase activity"/>
    <property type="evidence" value="ECO:0007669"/>
    <property type="project" value="InterPro"/>
</dbReference>
<evidence type="ECO:0000256" key="7">
    <source>
        <dbReference type="PROSITE-ProRule" id="PRU01240"/>
    </source>
</evidence>
<dbReference type="Pfam" id="PF17210">
    <property type="entry name" value="SdrD_B"/>
    <property type="match status" value="1"/>
</dbReference>
<dbReference type="Gene3D" id="3.40.50.200">
    <property type="entry name" value="Peptidase S8/S53 domain"/>
    <property type="match status" value="2"/>
</dbReference>
<dbReference type="InterPro" id="IPR018247">
    <property type="entry name" value="EF_Hand_1_Ca_BS"/>
</dbReference>
<dbReference type="InterPro" id="IPR036852">
    <property type="entry name" value="Peptidase_S8/S53_dom_sf"/>
</dbReference>
<dbReference type="Pfam" id="PF00082">
    <property type="entry name" value="Peptidase_S8"/>
    <property type="match status" value="1"/>
</dbReference>
<dbReference type="InterPro" id="IPR013783">
    <property type="entry name" value="Ig-like_fold"/>
</dbReference>
<evidence type="ECO:0000259" key="8">
    <source>
        <dbReference type="Pfam" id="PF00082"/>
    </source>
</evidence>
<accession>A0A518K547</accession>
<keyword evidence="6" id="KW-0720">Serine protease</keyword>
<evidence type="ECO:0000259" key="10">
    <source>
        <dbReference type="Pfam" id="PF20009"/>
    </source>
</evidence>
<dbReference type="PROSITE" id="PS00018">
    <property type="entry name" value="EF_HAND_1"/>
    <property type="match status" value="1"/>
</dbReference>
<dbReference type="GO" id="GO:0016485">
    <property type="term" value="P:protein processing"/>
    <property type="evidence" value="ECO:0007669"/>
    <property type="project" value="TreeGrafter"/>
</dbReference>
<comment type="subcellular location">
    <subcellularLocation>
        <location evidence="1">Secreted</location>
    </subcellularLocation>
</comment>
<feature type="domain" description="SD-repeat containing protein B" evidence="9">
    <location>
        <begin position="2067"/>
        <end position="2142"/>
    </location>
</feature>
<evidence type="ECO:0000256" key="2">
    <source>
        <dbReference type="ARBA" id="ARBA00022525"/>
    </source>
</evidence>
<dbReference type="Pfam" id="PF20009">
    <property type="entry name" value="GEVED"/>
    <property type="match status" value="2"/>
</dbReference>
<keyword evidence="2" id="KW-0964">Secreted</keyword>
<dbReference type="KEGG" id="bmei:Spa11_10900"/>
<dbReference type="InterPro" id="IPR045474">
    <property type="entry name" value="GEVED"/>
</dbReference>
<gene>
    <name evidence="11" type="primary">isp</name>
    <name evidence="11" type="ORF">Spa11_10900</name>
</gene>
<dbReference type="GO" id="GO:0000272">
    <property type="term" value="P:polysaccharide catabolic process"/>
    <property type="evidence" value="ECO:0007669"/>
    <property type="project" value="InterPro"/>
</dbReference>
<comment type="similarity">
    <text evidence="7">Belongs to the peptidase S8 family.</text>
</comment>
<dbReference type="PROSITE" id="PS51892">
    <property type="entry name" value="SUBTILASE"/>
    <property type="match status" value="1"/>
</dbReference>
<keyword evidence="4" id="KW-0732">Signal</keyword>
<dbReference type="SUPFAM" id="SSF52743">
    <property type="entry name" value="Subtilisin-like"/>
    <property type="match status" value="1"/>
</dbReference>
<evidence type="ECO:0000313" key="11">
    <source>
        <dbReference type="EMBL" id="QDV72906.1"/>
    </source>
</evidence>
<protein>
    <submittedName>
        <fullName evidence="11">Major intracellular serine protease</fullName>
        <ecNumber evidence="11">3.4.21.-</ecNumber>
    </submittedName>
</protein>
<evidence type="ECO:0000313" key="12">
    <source>
        <dbReference type="Proteomes" id="UP000316426"/>
    </source>
</evidence>
<dbReference type="PANTHER" id="PTHR42884">
    <property type="entry name" value="PROPROTEIN CONVERTASE SUBTILISIN/KEXIN-RELATED"/>
    <property type="match status" value="1"/>
</dbReference>
<evidence type="ECO:0000259" key="9">
    <source>
        <dbReference type="Pfam" id="PF17210"/>
    </source>
</evidence>
<dbReference type="EC" id="3.4.21.-" evidence="11"/>
<reference evidence="11 12" key="1">
    <citation type="submission" date="2019-02" db="EMBL/GenBank/DDBJ databases">
        <title>Deep-cultivation of Planctomycetes and their phenomic and genomic characterization uncovers novel biology.</title>
        <authorList>
            <person name="Wiegand S."/>
            <person name="Jogler M."/>
            <person name="Boedeker C."/>
            <person name="Pinto D."/>
            <person name="Vollmers J."/>
            <person name="Rivas-Marin E."/>
            <person name="Kohn T."/>
            <person name="Peeters S.H."/>
            <person name="Heuer A."/>
            <person name="Rast P."/>
            <person name="Oberbeckmann S."/>
            <person name="Bunk B."/>
            <person name="Jeske O."/>
            <person name="Meyerdierks A."/>
            <person name="Storesund J.E."/>
            <person name="Kallscheuer N."/>
            <person name="Luecker S."/>
            <person name="Lage O.M."/>
            <person name="Pohl T."/>
            <person name="Merkel B.J."/>
            <person name="Hornburger P."/>
            <person name="Mueller R.-W."/>
            <person name="Bruemmer F."/>
            <person name="Labrenz M."/>
            <person name="Spormann A.M."/>
            <person name="Op den Camp H."/>
            <person name="Overmann J."/>
            <person name="Amann R."/>
            <person name="Jetten M.S.M."/>
            <person name="Mascher T."/>
            <person name="Medema M.H."/>
            <person name="Devos D.P."/>
            <person name="Kaster A.-K."/>
            <person name="Ovreas L."/>
            <person name="Rohde M."/>
            <person name="Galperin M.Y."/>
            <person name="Jogler C."/>
        </authorList>
    </citation>
    <scope>NUCLEOTIDE SEQUENCE [LARGE SCALE GENOMIC DNA]</scope>
    <source>
        <strain evidence="11 12">Spa11</strain>
    </source>
</reference>
<evidence type="ECO:0000256" key="1">
    <source>
        <dbReference type="ARBA" id="ARBA00004613"/>
    </source>
</evidence>
<dbReference type="PANTHER" id="PTHR42884:SF14">
    <property type="entry name" value="NEUROENDOCRINE CONVERTASE 1"/>
    <property type="match status" value="1"/>
</dbReference>
<comment type="caution">
    <text evidence="7">Lacks conserved residue(s) required for the propagation of feature annotation.</text>
</comment>
<dbReference type="InterPro" id="IPR036439">
    <property type="entry name" value="Dockerin_dom_sf"/>
</dbReference>
<feature type="domain" description="GEVED" evidence="10">
    <location>
        <begin position="2267"/>
        <end position="2352"/>
    </location>
</feature>
<keyword evidence="5 11" id="KW-0378">Hydrolase</keyword>
<dbReference type="SUPFAM" id="SSF117074">
    <property type="entry name" value="Hypothetical protein PA1324"/>
    <property type="match status" value="1"/>
</dbReference>
<dbReference type="InterPro" id="IPR000209">
    <property type="entry name" value="Peptidase_S8/S53_dom"/>
</dbReference>
<dbReference type="EMBL" id="CP036349">
    <property type="protein sequence ID" value="QDV72906.1"/>
    <property type="molecule type" value="Genomic_DNA"/>
</dbReference>
<dbReference type="SUPFAM" id="SSF63446">
    <property type="entry name" value="Type I dockerin domain"/>
    <property type="match status" value="1"/>
</dbReference>
<dbReference type="PRINTS" id="PR00723">
    <property type="entry name" value="SUBTILISIN"/>
</dbReference>
<keyword evidence="3 11" id="KW-0645">Protease</keyword>
<evidence type="ECO:0000256" key="6">
    <source>
        <dbReference type="ARBA" id="ARBA00022825"/>
    </source>
</evidence>
<dbReference type="Gene3D" id="2.60.40.10">
    <property type="entry name" value="Immunoglobulins"/>
    <property type="match status" value="3"/>
</dbReference>
<keyword evidence="12" id="KW-1185">Reference proteome</keyword>
<organism evidence="11 12">
    <name type="scientific">Botrimarina mediterranea</name>
    <dbReference type="NCBI Taxonomy" id="2528022"/>
    <lineage>
        <taxon>Bacteria</taxon>
        <taxon>Pseudomonadati</taxon>
        <taxon>Planctomycetota</taxon>
        <taxon>Planctomycetia</taxon>
        <taxon>Pirellulales</taxon>
        <taxon>Lacipirellulaceae</taxon>
        <taxon>Botrimarina</taxon>
    </lineage>
</organism>
<evidence type="ECO:0000256" key="4">
    <source>
        <dbReference type="ARBA" id="ARBA00022729"/>
    </source>
</evidence>
<dbReference type="Proteomes" id="UP000316426">
    <property type="component" value="Chromosome"/>
</dbReference>
<evidence type="ECO:0000256" key="3">
    <source>
        <dbReference type="ARBA" id="ARBA00022670"/>
    </source>
</evidence>
<feature type="domain" description="GEVED" evidence="10">
    <location>
        <begin position="1868"/>
        <end position="1949"/>
    </location>
</feature>
<proteinExistence type="inferred from homology"/>
<dbReference type="InterPro" id="IPR015500">
    <property type="entry name" value="Peptidase_S8_subtilisin-rel"/>
</dbReference>
<dbReference type="InterPro" id="IPR033764">
    <property type="entry name" value="Sdr_B"/>
</dbReference>
<evidence type="ECO:0000256" key="5">
    <source>
        <dbReference type="ARBA" id="ARBA00022801"/>
    </source>
</evidence>
<name>A0A518K547_9BACT</name>
<dbReference type="GO" id="GO:0005576">
    <property type="term" value="C:extracellular region"/>
    <property type="evidence" value="ECO:0007669"/>
    <property type="project" value="UniProtKB-SubCell"/>
</dbReference>
<feature type="domain" description="Peptidase S8/S53" evidence="8">
    <location>
        <begin position="99"/>
        <end position="487"/>
    </location>
</feature>